<evidence type="ECO:0000256" key="3">
    <source>
        <dbReference type="ARBA" id="ARBA00022722"/>
    </source>
</evidence>
<dbReference type="Gene3D" id="3.40.50.300">
    <property type="entry name" value="P-loop containing nucleotide triphosphate hydrolases"/>
    <property type="match status" value="2"/>
</dbReference>
<dbReference type="InterPro" id="IPR006474">
    <property type="entry name" value="Helicase_Cas3_CRISPR-ass_core"/>
</dbReference>
<evidence type="ECO:0000256" key="4">
    <source>
        <dbReference type="ARBA" id="ARBA00022723"/>
    </source>
</evidence>
<dbReference type="Gene3D" id="1.10.3210.30">
    <property type="match status" value="1"/>
</dbReference>
<feature type="coiled-coil region" evidence="10">
    <location>
        <begin position="758"/>
        <end position="801"/>
    </location>
</feature>
<dbReference type="GO" id="GO:0004518">
    <property type="term" value="F:nuclease activity"/>
    <property type="evidence" value="ECO:0007669"/>
    <property type="project" value="UniProtKB-KW"/>
</dbReference>
<dbReference type="NCBIfam" id="TIGR01596">
    <property type="entry name" value="cas3_HD"/>
    <property type="match status" value="1"/>
</dbReference>
<evidence type="ECO:0000256" key="9">
    <source>
        <dbReference type="ARBA" id="ARBA00023118"/>
    </source>
</evidence>
<evidence type="ECO:0000256" key="2">
    <source>
        <dbReference type="ARBA" id="ARBA00009046"/>
    </source>
</evidence>
<dbReference type="AlphaFoldDB" id="A0A2A6FR58"/>
<dbReference type="Proteomes" id="UP000219994">
    <property type="component" value="Unassembled WGS sequence"/>
</dbReference>
<dbReference type="EMBL" id="NAEP01000039">
    <property type="protein sequence ID" value="PDQ35160.1"/>
    <property type="molecule type" value="Genomic_DNA"/>
</dbReference>
<keyword evidence="6" id="KW-0378">Hydrolase</keyword>
<evidence type="ECO:0000259" key="12">
    <source>
        <dbReference type="PROSITE" id="PS51643"/>
    </source>
</evidence>
<dbReference type="Pfam" id="PF18395">
    <property type="entry name" value="Cas3_C"/>
    <property type="match status" value="1"/>
</dbReference>
<evidence type="ECO:0000259" key="11">
    <source>
        <dbReference type="PROSITE" id="PS51192"/>
    </source>
</evidence>
<dbReference type="InterPro" id="IPR050547">
    <property type="entry name" value="DEAD_box_RNA_helicases"/>
</dbReference>
<dbReference type="SMART" id="SM00487">
    <property type="entry name" value="DEXDc"/>
    <property type="match status" value="1"/>
</dbReference>
<evidence type="ECO:0000256" key="7">
    <source>
        <dbReference type="ARBA" id="ARBA00022806"/>
    </source>
</evidence>
<dbReference type="InterPro" id="IPR041372">
    <property type="entry name" value="Cas3_C"/>
</dbReference>
<dbReference type="NCBIfam" id="TIGR01587">
    <property type="entry name" value="cas3_core"/>
    <property type="match status" value="1"/>
</dbReference>
<dbReference type="GO" id="GO:0005524">
    <property type="term" value="F:ATP binding"/>
    <property type="evidence" value="ECO:0007669"/>
    <property type="project" value="UniProtKB-KW"/>
</dbReference>
<comment type="similarity">
    <text evidence="1">In the N-terminal section; belongs to the CRISPR-associated nuclease Cas3-HD family.</text>
</comment>
<comment type="caution">
    <text evidence="13">The sequence shown here is derived from an EMBL/GenBank/DDBJ whole genome shotgun (WGS) entry which is preliminary data.</text>
</comment>
<reference evidence="14" key="1">
    <citation type="submission" date="2017-03" db="EMBL/GenBank/DDBJ databases">
        <authorList>
            <person name="Lund M.B."/>
        </authorList>
    </citation>
    <scope>NUCLEOTIDE SEQUENCE [LARGE SCALE GENOMIC DNA]</scope>
</reference>
<keyword evidence="8" id="KW-0067">ATP-binding</keyword>
<evidence type="ECO:0000256" key="1">
    <source>
        <dbReference type="ARBA" id="ARBA00006847"/>
    </source>
</evidence>
<dbReference type="Pfam" id="PF18019">
    <property type="entry name" value="Cas3_HD"/>
    <property type="match status" value="1"/>
</dbReference>
<dbReference type="GO" id="GO:0003723">
    <property type="term" value="F:RNA binding"/>
    <property type="evidence" value="ECO:0007669"/>
    <property type="project" value="TreeGrafter"/>
</dbReference>
<comment type="similarity">
    <text evidence="2">In the central section; belongs to the CRISPR-associated helicase Cas3 family.</text>
</comment>
<evidence type="ECO:0000256" key="6">
    <source>
        <dbReference type="ARBA" id="ARBA00022801"/>
    </source>
</evidence>
<dbReference type="PROSITE" id="PS51643">
    <property type="entry name" value="HD_CAS3"/>
    <property type="match status" value="1"/>
</dbReference>
<dbReference type="PANTHER" id="PTHR47963">
    <property type="entry name" value="DEAD-BOX ATP-DEPENDENT RNA HELICASE 47, MITOCHONDRIAL"/>
    <property type="match status" value="1"/>
</dbReference>
<dbReference type="Pfam" id="PF00270">
    <property type="entry name" value="DEAD"/>
    <property type="match status" value="1"/>
</dbReference>
<name>A0A2A6FR58_9MICO</name>
<dbReference type="CDD" id="cd09641">
    <property type="entry name" value="Cas3''_I"/>
    <property type="match status" value="1"/>
</dbReference>
<keyword evidence="5" id="KW-0547">Nucleotide-binding</keyword>
<dbReference type="InterPro" id="IPR038257">
    <property type="entry name" value="CRISPR-assoc_Cas3_HD_sf"/>
</dbReference>
<proteinExistence type="inferred from homology"/>
<dbReference type="PANTHER" id="PTHR47963:SF9">
    <property type="entry name" value="CRISPR-ASSOCIATED ENDONUCLEASE_HELICASE CAS3"/>
    <property type="match status" value="1"/>
</dbReference>
<keyword evidence="7" id="KW-0347">Helicase</keyword>
<feature type="domain" description="Helicase ATP-binding" evidence="11">
    <location>
        <begin position="320"/>
        <end position="518"/>
    </location>
</feature>
<keyword evidence="4" id="KW-0479">Metal-binding</keyword>
<keyword evidence="10" id="KW-0175">Coiled coil</keyword>
<organism evidence="13 14">
    <name type="scientific">Candidatus Lumbricidiphila eiseniae</name>
    <dbReference type="NCBI Taxonomy" id="1969409"/>
    <lineage>
        <taxon>Bacteria</taxon>
        <taxon>Bacillati</taxon>
        <taxon>Actinomycetota</taxon>
        <taxon>Actinomycetes</taxon>
        <taxon>Micrococcales</taxon>
        <taxon>Microbacteriaceae</taxon>
        <taxon>Candidatus Lumbricidiphila</taxon>
    </lineage>
</organism>
<evidence type="ECO:0000256" key="5">
    <source>
        <dbReference type="ARBA" id="ARBA00022741"/>
    </source>
</evidence>
<dbReference type="SUPFAM" id="SSF52540">
    <property type="entry name" value="P-loop containing nucleoside triphosphate hydrolases"/>
    <property type="match status" value="1"/>
</dbReference>
<dbReference type="InterPro" id="IPR011545">
    <property type="entry name" value="DEAD/DEAH_box_helicase_dom"/>
</dbReference>
<dbReference type="GO" id="GO:0016787">
    <property type="term" value="F:hydrolase activity"/>
    <property type="evidence" value="ECO:0007669"/>
    <property type="project" value="UniProtKB-KW"/>
</dbReference>
<evidence type="ECO:0008006" key="15">
    <source>
        <dbReference type="Google" id="ProtNLM"/>
    </source>
</evidence>
<dbReference type="InterPro" id="IPR014001">
    <property type="entry name" value="Helicase_ATP-bd"/>
</dbReference>
<accession>A0A2A6FR58</accession>
<gene>
    <name evidence="13" type="ORF">B5766_07530</name>
</gene>
<sequence>MPESGSEFRFLWGKTDDRSSKIQARSQGKWLSVYDHLLDTGEFAEFLWDKFFTRKKQESLSGGLDPEAARNRYVLLCALHDIGKITPAFYVKSLRRKAEQTAFQQSQKIVEHGFRINGGSLSSDNVLPHNNAGFAILSTFLEEERGWQRKLAYPMGVIVAAHHGTTPDEKTIENFQRGRWTESLGWHKATFGSVWQEAQQATIKSVINRFGGEAALASFSTDQPAHYTQLNLVGAIIFTDWMASRYGLLIGDDDRAPDRIRKAWDQDVDLPLPWRADDPGDDMLALMKRRFESKEETSNGVQAKPIPKLRDSQRVVLEEIQRLTSPGITIIEAPMGEGKTETAILAAECLASRFQLGGFVFALPTMATTDRIWDRVICWAKNSGVHKRTSFYLGHSQSSLNDSYGTMLDHSSSHQDIIAHGLLRNQLGIYSSISVTTIDKVLPLALKHSGLFRLHFAITDKVVILDEVHSYDGYMNTFLETTLEYLGINKVPVILLSATLSSDVRNTFISHYMKGAKQLVDKPKIDVSAVYPSVVTATVSNVERQVSFTPFTQGKEITVSVLEDDSKLLAEKLLDKLKNGGAVAVIRTTVARAQKTYQELKNILGLDWGDFSLLHSRFTNFHRNNIESDIESKFGSSNPQARPFRAVVVATQVIEQSLDIDFDLMVSDPAPIDLIFQRLGRLWRHDRAVRPVMKPHLVLTGIHLGEQPDIDDETFVNLVYQPYIIEKSMQVLDRKIKERDGVISIPEDISSLVEETYSADLKENLADLKESLVSLKSNLPKESTKNSRERMIESLQKEQEKARDFAVSPPYSEHSRGPVSASLVGLNDYGSKRGSVRDITGGISAILLTRDSSGKLRIPFTHEPVSECQTHILDDKEKKLIAQQIVRLPDRWQLRGESAGSYVKELLDNAPENWKNQPGLRGIGAIIADADMCFTVGPVKFRYSLSLGLETIL</sequence>
<evidence type="ECO:0000256" key="10">
    <source>
        <dbReference type="SAM" id="Coils"/>
    </source>
</evidence>
<dbReference type="InterPro" id="IPR006483">
    <property type="entry name" value="CRISPR-assoc_Cas3_HD"/>
</dbReference>
<evidence type="ECO:0000313" key="13">
    <source>
        <dbReference type="EMBL" id="PDQ35160.1"/>
    </source>
</evidence>
<dbReference type="InterPro" id="IPR054712">
    <property type="entry name" value="Cas3-like_dom"/>
</dbReference>
<dbReference type="Pfam" id="PF22590">
    <property type="entry name" value="Cas3-like_C_2"/>
    <property type="match status" value="1"/>
</dbReference>
<dbReference type="InterPro" id="IPR027417">
    <property type="entry name" value="P-loop_NTPase"/>
</dbReference>
<feature type="domain" description="HD Cas3-type" evidence="12">
    <location>
        <begin position="26"/>
        <end position="242"/>
    </location>
</feature>
<dbReference type="GO" id="GO:0046872">
    <property type="term" value="F:metal ion binding"/>
    <property type="evidence" value="ECO:0007669"/>
    <property type="project" value="UniProtKB-KW"/>
</dbReference>
<dbReference type="GO" id="GO:0051607">
    <property type="term" value="P:defense response to virus"/>
    <property type="evidence" value="ECO:0007669"/>
    <property type="project" value="UniProtKB-KW"/>
</dbReference>
<dbReference type="PROSITE" id="PS51192">
    <property type="entry name" value="HELICASE_ATP_BIND_1"/>
    <property type="match status" value="1"/>
</dbReference>
<keyword evidence="3" id="KW-0540">Nuclease</keyword>
<dbReference type="GO" id="GO:0003724">
    <property type="term" value="F:RNA helicase activity"/>
    <property type="evidence" value="ECO:0007669"/>
    <property type="project" value="TreeGrafter"/>
</dbReference>
<protein>
    <recommendedName>
        <fullName evidence="15">CRISPR-associated helicase/endonuclease Cas3</fullName>
    </recommendedName>
</protein>
<evidence type="ECO:0000313" key="14">
    <source>
        <dbReference type="Proteomes" id="UP000219994"/>
    </source>
</evidence>
<evidence type="ECO:0000256" key="8">
    <source>
        <dbReference type="ARBA" id="ARBA00022840"/>
    </source>
</evidence>
<keyword evidence="9" id="KW-0051">Antiviral defense</keyword>